<keyword evidence="3" id="KW-1185">Reference proteome</keyword>
<feature type="transmembrane region" description="Helical" evidence="1">
    <location>
        <begin position="50"/>
        <end position="68"/>
    </location>
</feature>
<feature type="transmembrane region" description="Helical" evidence="1">
    <location>
        <begin position="228"/>
        <end position="247"/>
    </location>
</feature>
<evidence type="ECO:0000313" key="2">
    <source>
        <dbReference type="EMBL" id="BCU71492.1"/>
    </source>
</evidence>
<feature type="transmembrane region" description="Helical" evidence="1">
    <location>
        <begin position="75"/>
        <end position="94"/>
    </location>
</feature>
<dbReference type="EMBL" id="AP024597">
    <property type="protein sequence ID" value="BCU71492.1"/>
    <property type="molecule type" value="Genomic_DNA"/>
</dbReference>
<dbReference type="RefSeq" id="WP_221288261.1">
    <property type="nucleotide sequence ID" value="NZ_AP024597.1"/>
</dbReference>
<feature type="transmembrane region" description="Helical" evidence="1">
    <location>
        <begin position="177"/>
        <end position="197"/>
    </location>
</feature>
<sequence length="308" mass="35243">MIEGKTTLNSGVYFYLFLIGVIFLSIYQFITPISYLPITIPFENLMFKLGLLGIYISTISLGILMLSFKEKVAKVIGLILTLSLFLSLIPQYNISYWWEFVEVFTFISGSALCIEALLKSKRWVLLPILTIVEFGEIEGIVENFFHTYIDTSFLALLAILIIFGATLLFYRWKPRRLLGSFLVGLPGILLYLPLYFIVIKNRFMETIFAMVFPAVYGISLNNPFNVPLMILLYAVALFLSLALGYHIDVYTGLGFYMIISTVFLGLTGFHLFLYMVFPLIGFYFMNVKGKISPTVKDYITSMRNSIRR</sequence>
<accession>A0A8D5ZKP3</accession>
<proteinExistence type="predicted"/>
<evidence type="ECO:0000313" key="3">
    <source>
        <dbReference type="Proteomes" id="UP000825123"/>
    </source>
</evidence>
<keyword evidence="1" id="KW-1133">Transmembrane helix</keyword>
<name>A0A8D5ZKP3_9CREN</name>
<feature type="transmembrane region" description="Helical" evidence="1">
    <location>
        <begin position="253"/>
        <end position="284"/>
    </location>
</feature>
<evidence type="ECO:0000256" key="1">
    <source>
        <dbReference type="SAM" id="Phobius"/>
    </source>
</evidence>
<feature type="transmembrane region" description="Helical" evidence="1">
    <location>
        <begin position="153"/>
        <end position="170"/>
    </location>
</feature>
<dbReference type="GeneID" id="66164508"/>
<dbReference type="AlphaFoldDB" id="A0A8D5ZKP3"/>
<gene>
    <name evidence="2" type="ORF">KN1_27890</name>
</gene>
<evidence type="ECO:0008006" key="4">
    <source>
        <dbReference type="Google" id="ProtNLM"/>
    </source>
</evidence>
<dbReference type="Proteomes" id="UP000825123">
    <property type="component" value="Chromosome"/>
</dbReference>
<feature type="transmembrane region" description="Helical" evidence="1">
    <location>
        <begin position="203"/>
        <end position="221"/>
    </location>
</feature>
<reference evidence="2 3" key="1">
    <citation type="submission" date="2021-04" db="EMBL/GenBank/DDBJ databases">
        <title>Complete genome sequence of Stygiolobus sp. KN-1.</title>
        <authorList>
            <person name="Nakamura K."/>
            <person name="Sakai H."/>
            <person name="Kurosawa N."/>
        </authorList>
    </citation>
    <scope>NUCLEOTIDE SEQUENCE [LARGE SCALE GENOMIC DNA]</scope>
    <source>
        <strain evidence="2 3">KN-1</strain>
    </source>
</reference>
<protein>
    <recommendedName>
        <fullName evidence="4">Cytochrome b558/566 subunit B</fullName>
    </recommendedName>
</protein>
<feature type="transmembrane region" description="Helical" evidence="1">
    <location>
        <begin position="12"/>
        <end position="30"/>
    </location>
</feature>
<dbReference type="KEGG" id="csty:KN1_27890"/>
<keyword evidence="1" id="KW-0472">Membrane</keyword>
<organism evidence="2 3">
    <name type="scientific">Stygiolobus caldivivus</name>
    <dbReference type="NCBI Taxonomy" id="2824673"/>
    <lineage>
        <taxon>Archaea</taxon>
        <taxon>Thermoproteota</taxon>
        <taxon>Thermoprotei</taxon>
        <taxon>Sulfolobales</taxon>
        <taxon>Sulfolobaceae</taxon>
        <taxon>Stygiolobus</taxon>
    </lineage>
</organism>
<keyword evidence="1" id="KW-0812">Transmembrane</keyword>